<name>A0A0M3JVU8_ANISI</name>
<feature type="signal peptide" evidence="3">
    <location>
        <begin position="1"/>
        <end position="33"/>
    </location>
</feature>
<dbReference type="WBParaSite" id="ASIM_0001236501-mRNA-1">
    <property type="protein sequence ID" value="ASIM_0001236501-mRNA-1"/>
    <property type="gene ID" value="ASIM_0001236501"/>
</dbReference>
<dbReference type="EMBL" id="UYRR01031106">
    <property type="protein sequence ID" value="VDK45915.1"/>
    <property type="molecule type" value="Genomic_DNA"/>
</dbReference>
<sequence length="270" mass="30099">MRRMVFFASSNWIPFTVVVIVLLSAFLVDYADAAAMLQQVELGSTVNVEFGPNAKEVLIGSGDFDSRKPIVKDGQLTDFGVRLINLHLQKKKFDDRATFSDGTLTISNLQKSDLIDYFFRIDDKPNVCTVLIDLFVAIFPLINFILMLNTIFDCTRKRQQPQQIQQLNPTPFRGHHKKKKLVVEPSIRISLQGPVDGHDSIASARLDMAPFESAADILPASRSGRDAAKTLIKNATKQSERAKSNVLEPSEKDVQKIDAQLPQQSSVTPV</sequence>
<keyword evidence="2" id="KW-0472">Membrane</keyword>
<evidence type="ECO:0000313" key="5">
    <source>
        <dbReference type="Proteomes" id="UP000267096"/>
    </source>
</evidence>
<keyword evidence="5" id="KW-1185">Reference proteome</keyword>
<dbReference type="Proteomes" id="UP000267096">
    <property type="component" value="Unassembled WGS sequence"/>
</dbReference>
<keyword evidence="2" id="KW-0812">Transmembrane</keyword>
<protein>
    <submittedName>
        <fullName evidence="6">Transmembrane protein</fullName>
    </submittedName>
</protein>
<organism evidence="6">
    <name type="scientific">Anisakis simplex</name>
    <name type="common">Herring worm</name>
    <dbReference type="NCBI Taxonomy" id="6269"/>
    <lineage>
        <taxon>Eukaryota</taxon>
        <taxon>Metazoa</taxon>
        <taxon>Ecdysozoa</taxon>
        <taxon>Nematoda</taxon>
        <taxon>Chromadorea</taxon>
        <taxon>Rhabditida</taxon>
        <taxon>Spirurina</taxon>
        <taxon>Ascaridomorpha</taxon>
        <taxon>Ascaridoidea</taxon>
        <taxon>Anisakidae</taxon>
        <taxon>Anisakis</taxon>
        <taxon>Anisakis simplex complex</taxon>
    </lineage>
</organism>
<feature type="region of interest" description="Disordered" evidence="1">
    <location>
        <begin position="235"/>
        <end position="270"/>
    </location>
</feature>
<dbReference type="AlphaFoldDB" id="A0A0M3JVU8"/>
<dbReference type="OrthoDB" id="5815737at2759"/>
<evidence type="ECO:0000313" key="6">
    <source>
        <dbReference type="WBParaSite" id="ASIM_0001236501-mRNA-1"/>
    </source>
</evidence>
<evidence type="ECO:0000256" key="1">
    <source>
        <dbReference type="SAM" id="MobiDB-lite"/>
    </source>
</evidence>
<evidence type="ECO:0000313" key="4">
    <source>
        <dbReference type="EMBL" id="VDK45915.1"/>
    </source>
</evidence>
<keyword evidence="2" id="KW-1133">Transmembrane helix</keyword>
<feature type="compositionally biased region" description="Basic and acidic residues" evidence="1">
    <location>
        <begin position="238"/>
        <end position="256"/>
    </location>
</feature>
<reference evidence="6" key="1">
    <citation type="submission" date="2017-02" db="UniProtKB">
        <authorList>
            <consortium name="WormBaseParasite"/>
        </authorList>
    </citation>
    <scope>IDENTIFICATION</scope>
</reference>
<gene>
    <name evidence="4" type="ORF">ASIM_LOCUS11831</name>
</gene>
<keyword evidence="3" id="KW-0732">Signal</keyword>
<feature type="transmembrane region" description="Helical" evidence="2">
    <location>
        <begin position="130"/>
        <end position="152"/>
    </location>
</feature>
<evidence type="ECO:0000256" key="2">
    <source>
        <dbReference type="SAM" id="Phobius"/>
    </source>
</evidence>
<reference evidence="4 5" key="2">
    <citation type="submission" date="2018-11" db="EMBL/GenBank/DDBJ databases">
        <authorList>
            <consortium name="Pathogen Informatics"/>
        </authorList>
    </citation>
    <scope>NUCLEOTIDE SEQUENCE [LARGE SCALE GENOMIC DNA]</scope>
</reference>
<accession>A0A0M3JVU8</accession>
<feature type="compositionally biased region" description="Polar residues" evidence="1">
    <location>
        <begin position="261"/>
        <end position="270"/>
    </location>
</feature>
<evidence type="ECO:0000256" key="3">
    <source>
        <dbReference type="SAM" id="SignalP"/>
    </source>
</evidence>
<feature type="chain" id="PRO_5043121054" evidence="3">
    <location>
        <begin position="34"/>
        <end position="270"/>
    </location>
</feature>
<proteinExistence type="predicted"/>